<keyword evidence="2" id="KW-1185">Reference proteome</keyword>
<protein>
    <recommendedName>
        <fullName evidence="3">GIY-YIG nuclease family protein</fullName>
    </recommendedName>
</protein>
<reference evidence="1 2" key="1">
    <citation type="submission" date="2019-03" db="EMBL/GenBank/DDBJ databases">
        <title>Flavobacterium TSA-D2 sp. nov., isolated from arctic soil.</title>
        <authorList>
            <person name="Chaudhary D.K."/>
        </authorList>
    </citation>
    <scope>NUCLEOTIDE SEQUENCE [LARGE SCALE GENOMIC DNA]</scope>
    <source>
        <strain evidence="1 2">TSA-D2</strain>
    </source>
</reference>
<evidence type="ECO:0000313" key="2">
    <source>
        <dbReference type="Proteomes" id="UP000294597"/>
    </source>
</evidence>
<gene>
    <name evidence="1" type="ORF">E0F98_03770</name>
</gene>
<sequence length="164" mass="19228">MENYRNTNWVKWENRSKIENIKYPGIYSIAVTDENIEGRQFEMINEIEYIGMTNSNGGLRSRLSQFDSTIKRIRLHHGGAHRFIGKYWNYEEVKDKLYVSICPFECGNNKSNTDDLIAMGEVAKAEYIFWIDYIKKHGRYPIFNDKNSSPKPNFISVSKEGILK</sequence>
<evidence type="ECO:0000313" key="1">
    <source>
        <dbReference type="EMBL" id="TDE06744.1"/>
    </source>
</evidence>
<dbReference type="Proteomes" id="UP000294597">
    <property type="component" value="Unassembled WGS sequence"/>
</dbReference>
<proteinExistence type="predicted"/>
<evidence type="ECO:0008006" key="3">
    <source>
        <dbReference type="Google" id="ProtNLM"/>
    </source>
</evidence>
<dbReference type="AlphaFoldDB" id="A0A4R5D646"/>
<comment type="caution">
    <text evidence="1">The sequence shown here is derived from an EMBL/GenBank/DDBJ whole genome shotgun (WGS) entry which is preliminary data.</text>
</comment>
<name>A0A4R5D646_9FLAO</name>
<dbReference type="RefSeq" id="WP_132109250.1">
    <property type="nucleotide sequence ID" value="NZ_SMFO01000001.1"/>
</dbReference>
<organism evidence="1 2">
    <name type="scientific">Flavobacterium hiemivividum</name>
    <dbReference type="NCBI Taxonomy" id="2541734"/>
    <lineage>
        <taxon>Bacteria</taxon>
        <taxon>Pseudomonadati</taxon>
        <taxon>Bacteroidota</taxon>
        <taxon>Flavobacteriia</taxon>
        <taxon>Flavobacteriales</taxon>
        <taxon>Flavobacteriaceae</taxon>
        <taxon>Flavobacterium</taxon>
    </lineage>
</organism>
<dbReference type="EMBL" id="SMFO01000001">
    <property type="protein sequence ID" value="TDE06744.1"/>
    <property type="molecule type" value="Genomic_DNA"/>
</dbReference>
<accession>A0A4R5D646</accession>